<dbReference type="InterPro" id="IPR007712">
    <property type="entry name" value="RelE/ParE_toxin"/>
</dbReference>
<proteinExistence type="predicted"/>
<gene>
    <name evidence="2" type="ORF">GACE_2131</name>
</gene>
<dbReference type="eggNOG" id="arCOG01665">
    <property type="taxonomic scope" value="Archaea"/>
</dbReference>
<dbReference type="PANTHER" id="PTHR38813">
    <property type="match status" value="1"/>
</dbReference>
<organism evidence="2 3">
    <name type="scientific">Geoglobus acetivorans</name>
    <dbReference type="NCBI Taxonomy" id="565033"/>
    <lineage>
        <taxon>Archaea</taxon>
        <taxon>Methanobacteriati</taxon>
        <taxon>Methanobacteriota</taxon>
        <taxon>Archaeoglobi</taxon>
        <taxon>Archaeoglobales</taxon>
        <taxon>Archaeoglobaceae</taxon>
        <taxon>Geoglobus</taxon>
    </lineage>
</organism>
<reference evidence="2 3" key="1">
    <citation type="journal article" date="2015" name="Appl. Environ. Microbiol.">
        <title>The Geoglobus acetivorans genome: Fe(III) reduction, acetate utilization, autotrophic growth, and degradation of aromatic compounds in a hyperthermophilic archaeon.</title>
        <authorList>
            <person name="Mardanov A.V."/>
            <person name="Slododkina G.B."/>
            <person name="Slobodkin A.I."/>
            <person name="Beletsky A.V."/>
            <person name="Gavrilov S.N."/>
            <person name="Kublanov I.V."/>
            <person name="Bonch-Osmolovskaya E.A."/>
            <person name="Skryabin K.G."/>
            <person name="Ravin N.V."/>
        </authorList>
    </citation>
    <scope>NUCLEOTIDE SEQUENCE [LARGE SCALE GENOMIC DNA]</scope>
    <source>
        <strain evidence="2 3">SBH6</strain>
    </source>
</reference>
<dbReference type="Gene3D" id="3.30.2310.20">
    <property type="entry name" value="RelE-like"/>
    <property type="match status" value="1"/>
</dbReference>
<dbReference type="PANTHER" id="PTHR38813:SF1">
    <property type="entry name" value="TOXIN RELE1-RELATED"/>
    <property type="match status" value="1"/>
</dbReference>
<evidence type="ECO:0000313" key="2">
    <source>
        <dbReference type="EMBL" id="AIY91153.1"/>
    </source>
</evidence>
<dbReference type="GeneID" id="24798695"/>
<evidence type="ECO:0008006" key="4">
    <source>
        <dbReference type="Google" id="ProtNLM"/>
    </source>
</evidence>
<dbReference type="KEGG" id="gac:GACE_2131"/>
<dbReference type="SUPFAM" id="SSF143011">
    <property type="entry name" value="RelE-like"/>
    <property type="match status" value="1"/>
</dbReference>
<evidence type="ECO:0000313" key="3">
    <source>
        <dbReference type="Proteomes" id="UP000030624"/>
    </source>
</evidence>
<dbReference type="STRING" id="565033.GACE_2131"/>
<accession>A0A0A7GH13</accession>
<protein>
    <recommendedName>
        <fullName evidence="4">RelE/StbE replicon stabilization toxin</fullName>
    </recommendedName>
</protein>
<dbReference type="InterPro" id="IPR052747">
    <property type="entry name" value="TA_system_RelE_toxin"/>
</dbReference>
<dbReference type="AlphaFoldDB" id="A0A0A7GH13"/>
<dbReference type="InterPro" id="IPR035093">
    <property type="entry name" value="RelE/ParE_toxin_dom_sf"/>
</dbReference>
<sequence>MSFKVELSERAVKDLKKFGKKDLERVFKTIEKLDDPFSLDIKKIKGNIYRVKAGRKIRLIIEIDFKEMTVLVARIDWRDRVYDRL</sequence>
<name>A0A0A7GH13_GEOAI</name>
<dbReference type="Proteomes" id="UP000030624">
    <property type="component" value="Chromosome"/>
</dbReference>
<dbReference type="EMBL" id="CP009552">
    <property type="protein sequence ID" value="AIY91153.1"/>
    <property type="molecule type" value="Genomic_DNA"/>
</dbReference>
<dbReference type="RefSeq" id="WP_048093270.1">
    <property type="nucleotide sequence ID" value="NZ_CP009552.1"/>
</dbReference>
<keyword evidence="1" id="KW-1277">Toxin-antitoxin system</keyword>
<dbReference type="HOGENOM" id="CLU_155761_3_1_2"/>
<dbReference type="Pfam" id="PF05016">
    <property type="entry name" value="ParE_toxin"/>
    <property type="match status" value="1"/>
</dbReference>
<evidence type="ECO:0000256" key="1">
    <source>
        <dbReference type="ARBA" id="ARBA00022649"/>
    </source>
</evidence>